<dbReference type="Gene3D" id="1.10.150.240">
    <property type="entry name" value="Putative phosphatase, domain 2"/>
    <property type="match status" value="1"/>
</dbReference>
<dbReference type="Proteomes" id="UP000274822">
    <property type="component" value="Unassembled WGS sequence"/>
</dbReference>
<dbReference type="AlphaFoldDB" id="A0A433R0F5"/>
<proteinExistence type="predicted"/>
<accession>A0A433R0F5</accession>
<dbReference type="InterPro" id="IPR023198">
    <property type="entry name" value="PGP-like_dom2"/>
</dbReference>
<organism evidence="1 2">
    <name type="scientific">Jimgerdemannia flammicorona</name>
    <dbReference type="NCBI Taxonomy" id="994334"/>
    <lineage>
        <taxon>Eukaryota</taxon>
        <taxon>Fungi</taxon>
        <taxon>Fungi incertae sedis</taxon>
        <taxon>Mucoromycota</taxon>
        <taxon>Mucoromycotina</taxon>
        <taxon>Endogonomycetes</taxon>
        <taxon>Endogonales</taxon>
        <taxon>Endogonaceae</taxon>
        <taxon>Jimgerdemannia</taxon>
    </lineage>
</organism>
<name>A0A433R0F5_9FUNG</name>
<keyword evidence="2" id="KW-1185">Reference proteome</keyword>
<sequence length="75" mass="8501">MTVSKTFRTKCFIFDLDATPLVEAHWRNFAAGHNLDTSVILATSHGRRTIDLIREHVPHIATEELVNIYEQALAP</sequence>
<evidence type="ECO:0000313" key="1">
    <source>
        <dbReference type="EMBL" id="RUS35517.1"/>
    </source>
</evidence>
<comment type="caution">
    <text evidence="1">The sequence shown here is derived from an EMBL/GenBank/DDBJ whole genome shotgun (WGS) entry which is preliminary data.</text>
</comment>
<evidence type="ECO:0000313" key="2">
    <source>
        <dbReference type="Proteomes" id="UP000274822"/>
    </source>
</evidence>
<reference evidence="1 2" key="1">
    <citation type="journal article" date="2018" name="New Phytol.">
        <title>Phylogenomics of Endogonaceae and evolution of mycorrhizas within Mucoromycota.</title>
        <authorList>
            <person name="Chang Y."/>
            <person name="Desiro A."/>
            <person name="Na H."/>
            <person name="Sandor L."/>
            <person name="Lipzen A."/>
            <person name="Clum A."/>
            <person name="Barry K."/>
            <person name="Grigoriev I.V."/>
            <person name="Martin F.M."/>
            <person name="Stajich J.E."/>
            <person name="Smith M.E."/>
            <person name="Bonito G."/>
            <person name="Spatafora J.W."/>
        </authorList>
    </citation>
    <scope>NUCLEOTIDE SEQUENCE [LARGE SCALE GENOMIC DNA]</scope>
    <source>
        <strain evidence="1 2">AD002</strain>
    </source>
</reference>
<protein>
    <submittedName>
        <fullName evidence="1">Uncharacterized protein</fullName>
    </submittedName>
</protein>
<gene>
    <name evidence="1" type="ORF">BC938DRAFT_481422</name>
</gene>
<dbReference type="EMBL" id="RBNJ01000061">
    <property type="protein sequence ID" value="RUS35517.1"/>
    <property type="molecule type" value="Genomic_DNA"/>
</dbReference>